<dbReference type="PROSITE" id="PS50977">
    <property type="entry name" value="HTH_TETR_2"/>
    <property type="match status" value="1"/>
</dbReference>
<evidence type="ECO:0000313" key="7">
    <source>
        <dbReference type="Proteomes" id="UP000294911"/>
    </source>
</evidence>
<dbReference type="GO" id="GO:0003700">
    <property type="term" value="F:DNA-binding transcription factor activity"/>
    <property type="evidence" value="ECO:0007669"/>
    <property type="project" value="TreeGrafter"/>
</dbReference>
<dbReference type="SUPFAM" id="SSF46689">
    <property type="entry name" value="Homeodomain-like"/>
    <property type="match status" value="1"/>
</dbReference>
<accession>A0A4R2QZA2</accession>
<dbReference type="Pfam" id="PF00440">
    <property type="entry name" value="TetR_N"/>
    <property type="match status" value="1"/>
</dbReference>
<dbReference type="EMBL" id="SLXQ01000002">
    <property type="protein sequence ID" value="TCP55007.1"/>
    <property type="molecule type" value="Genomic_DNA"/>
</dbReference>
<keyword evidence="7" id="KW-1185">Reference proteome</keyword>
<comment type="caution">
    <text evidence="6">The sequence shown here is derived from an EMBL/GenBank/DDBJ whole genome shotgun (WGS) entry which is preliminary data.</text>
</comment>
<dbReference type="InterPro" id="IPR001647">
    <property type="entry name" value="HTH_TetR"/>
</dbReference>
<gene>
    <name evidence="6" type="ORF">EV191_102219</name>
</gene>
<dbReference type="PANTHER" id="PTHR30055:SF234">
    <property type="entry name" value="HTH-TYPE TRANSCRIPTIONAL REGULATOR BETI"/>
    <property type="match status" value="1"/>
</dbReference>
<keyword evidence="2 4" id="KW-0238">DNA-binding</keyword>
<dbReference type="RefSeq" id="WP_132876392.1">
    <property type="nucleotide sequence ID" value="NZ_SLXQ01000002.1"/>
</dbReference>
<keyword evidence="3" id="KW-0804">Transcription</keyword>
<feature type="DNA-binding region" description="H-T-H motif" evidence="4">
    <location>
        <begin position="28"/>
        <end position="47"/>
    </location>
</feature>
<keyword evidence="1" id="KW-0805">Transcription regulation</keyword>
<evidence type="ECO:0000256" key="1">
    <source>
        <dbReference type="ARBA" id="ARBA00023015"/>
    </source>
</evidence>
<evidence type="ECO:0000256" key="4">
    <source>
        <dbReference type="PROSITE-ProRule" id="PRU00335"/>
    </source>
</evidence>
<dbReference type="PANTHER" id="PTHR30055">
    <property type="entry name" value="HTH-TYPE TRANSCRIPTIONAL REGULATOR RUTR"/>
    <property type="match status" value="1"/>
</dbReference>
<dbReference type="Gene3D" id="1.10.357.10">
    <property type="entry name" value="Tetracycline Repressor, domain 2"/>
    <property type="match status" value="1"/>
</dbReference>
<sequence>MGRWQQTHEALRRAALELFLEQGYDATPTAQIADLAGVTEMTLFRHFGTKEALLLEDPYDPLMAEAVRTRPPGESSMRALAEGIRQQWHQLDPESTAALCAVLRVVAETSALRGALERGSATTVTALADALVIRGAAADEARVAATAVIAGLSTALLEWAQATREPAGQVSLTDVVDRALSVLGGD</sequence>
<dbReference type="GO" id="GO:0000976">
    <property type="term" value="F:transcription cis-regulatory region binding"/>
    <property type="evidence" value="ECO:0007669"/>
    <property type="project" value="TreeGrafter"/>
</dbReference>
<protein>
    <submittedName>
        <fullName evidence="6">TetR family transcriptional regulator</fullName>
    </submittedName>
</protein>
<dbReference type="Gene3D" id="1.10.10.60">
    <property type="entry name" value="Homeodomain-like"/>
    <property type="match status" value="1"/>
</dbReference>
<dbReference type="InterPro" id="IPR009057">
    <property type="entry name" value="Homeodomain-like_sf"/>
</dbReference>
<evidence type="ECO:0000256" key="3">
    <source>
        <dbReference type="ARBA" id="ARBA00023163"/>
    </source>
</evidence>
<feature type="domain" description="HTH tetR-type" evidence="5">
    <location>
        <begin position="5"/>
        <end position="65"/>
    </location>
</feature>
<proteinExistence type="predicted"/>
<evidence type="ECO:0000256" key="2">
    <source>
        <dbReference type="ARBA" id="ARBA00023125"/>
    </source>
</evidence>
<dbReference type="InterPro" id="IPR050109">
    <property type="entry name" value="HTH-type_TetR-like_transc_reg"/>
</dbReference>
<organism evidence="6 7">
    <name type="scientific">Tamaricihabitans halophyticus</name>
    <dbReference type="NCBI Taxonomy" id="1262583"/>
    <lineage>
        <taxon>Bacteria</taxon>
        <taxon>Bacillati</taxon>
        <taxon>Actinomycetota</taxon>
        <taxon>Actinomycetes</taxon>
        <taxon>Pseudonocardiales</taxon>
        <taxon>Pseudonocardiaceae</taxon>
        <taxon>Tamaricihabitans</taxon>
    </lineage>
</organism>
<dbReference type="AlphaFoldDB" id="A0A4R2QZA2"/>
<name>A0A4R2QZA2_9PSEU</name>
<dbReference type="Proteomes" id="UP000294911">
    <property type="component" value="Unassembled WGS sequence"/>
</dbReference>
<evidence type="ECO:0000313" key="6">
    <source>
        <dbReference type="EMBL" id="TCP55007.1"/>
    </source>
</evidence>
<dbReference type="OrthoDB" id="4746440at2"/>
<evidence type="ECO:0000259" key="5">
    <source>
        <dbReference type="PROSITE" id="PS50977"/>
    </source>
</evidence>
<dbReference type="PRINTS" id="PR00455">
    <property type="entry name" value="HTHTETR"/>
</dbReference>
<reference evidence="6 7" key="1">
    <citation type="submission" date="2019-03" db="EMBL/GenBank/DDBJ databases">
        <title>Genomic Encyclopedia of Type Strains, Phase IV (KMG-IV): sequencing the most valuable type-strain genomes for metagenomic binning, comparative biology and taxonomic classification.</title>
        <authorList>
            <person name="Goeker M."/>
        </authorList>
    </citation>
    <scope>NUCLEOTIDE SEQUENCE [LARGE SCALE GENOMIC DNA]</scope>
    <source>
        <strain evidence="6 7">DSM 45765</strain>
    </source>
</reference>